<evidence type="ECO:0000313" key="1">
    <source>
        <dbReference type="EMBL" id="KAH1081727.1"/>
    </source>
</evidence>
<keyword evidence="2" id="KW-1185">Reference proteome</keyword>
<sequence>MDAHKAYSERIARGVRNINSQELRETSLHILKKFACRGPQNLACELERYTYPTCLRSTQNVNSINSEVK</sequence>
<evidence type="ECO:0000313" key="2">
    <source>
        <dbReference type="Proteomes" id="UP000828251"/>
    </source>
</evidence>
<reference evidence="1 2" key="1">
    <citation type="journal article" date="2021" name="Plant Biotechnol. J.">
        <title>Multi-omics assisted identification of the key and species-specific regulatory components of drought-tolerant mechanisms in Gossypium stocksii.</title>
        <authorList>
            <person name="Yu D."/>
            <person name="Ke L."/>
            <person name="Zhang D."/>
            <person name="Wu Y."/>
            <person name="Sun Y."/>
            <person name="Mei J."/>
            <person name="Sun J."/>
            <person name="Sun Y."/>
        </authorList>
    </citation>
    <scope>NUCLEOTIDE SEQUENCE [LARGE SCALE GENOMIC DNA]</scope>
    <source>
        <strain evidence="2">cv. E1</strain>
        <tissue evidence="1">Leaf</tissue>
    </source>
</reference>
<accession>A0A9D4A1W5</accession>
<dbReference type="AlphaFoldDB" id="A0A9D4A1W5"/>
<dbReference type="EMBL" id="JAIQCV010000007">
    <property type="protein sequence ID" value="KAH1081727.1"/>
    <property type="molecule type" value="Genomic_DNA"/>
</dbReference>
<dbReference type="Proteomes" id="UP000828251">
    <property type="component" value="Unassembled WGS sequence"/>
</dbReference>
<protein>
    <submittedName>
        <fullName evidence="1">Uncharacterized protein</fullName>
    </submittedName>
</protein>
<comment type="caution">
    <text evidence="1">The sequence shown here is derived from an EMBL/GenBank/DDBJ whole genome shotgun (WGS) entry which is preliminary data.</text>
</comment>
<name>A0A9D4A1W5_9ROSI</name>
<dbReference type="OrthoDB" id="10404964at2759"/>
<organism evidence="1 2">
    <name type="scientific">Gossypium stocksii</name>
    <dbReference type="NCBI Taxonomy" id="47602"/>
    <lineage>
        <taxon>Eukaryota</taxon>
        <taxon>Viridiplantae</taxon>
        <taxon>Streptophyta</taxon>
        <taxon>Embryophyta</taxon>
        <taxon>Tracheophyta</taxon>
        <taxon>Spermatophyta</taxon>
        <taxon>Magnoliopsida</taxon>
        <taxon>eudicotyledons</taxon>
        <taxon>Gunneridae</taxon>
        <taxon>Pentapetalae</taxon>
        <taxon>rosids</taxon>
        <taxon>malvids</taxon>
        <taxon>Malvales</taxon>
        <taxon>Malvaceae</taxon>
        <taxon>Malvoideae</taxon>
        <taxon>Gossypium</taxon>
    </lineage>
</organism>
<gene>
    <name evidence="1" type="ORF">J1N35_021488</name>
</gene>
<proteinExistence type="predicted"/>